<dbReference type="Proteomes" id="UP000188836">
    <property type="component" value="Unassembled WGS sequence"/>
</dbReference>
<evidence type="ECO:0000313" key="3">
    <source>
        <dbReference type="Proteomes" id="UP000188836"/>
    </source>
</evidence>
<sequence>MSGERRTPAAPQWFADLLAHRYWVRRALPFPHIYARDVFTPDFYRRLTGEVERVRRDSPQLFSPRDAEEQPGAAAVGLSQLRDGPLAVFLSREWRDMIANVAGVGVADVTAALLTDPPGSPGTAPGNGYGPVWFPGDEPAPDEIRIDDNPLRSAAPGGREGMRVLTATFYLGDTAWQPGDGGETMLYESADAATGRSVPPLGNSLVLFECTPRSWYAFVGTGAAECHRVELSLYRPAGNTQERSLP</sequence>
<gene>
    <name evidence="2" type="ORF">B0T46_08640</name>
</gene>
<dbReference type="RefSeq" id="WP_077115989.1">
    <property type="nucleotide sequence ID" value="NZ_MUKP01000018.1"/>
</dbReference>
<dbReference type="OrthoDB" id="9783171at2"/>
<evidence type="ECO:0000259" key="1">
    <source>
        <dbReference type="Pfam" id="PF13640"/>
    </source>
</evidence>
<comment type="caution">
    <text evidence="2">The sequence shown here is derived from an EMBL/GenBank/DDBJ whole genome shotgun (WGS) entry which is preliminary data.</text>
</comment>
<name>A0A1W0BAP5_9NOCA</name>
<reference evidence="2 3" key="1">
    <citation type="journal article" date="2016" name="Antonie Van Leeuwenhoek">
        <title>Nocardia donostiensis sp. nov., isolated from human respiratory specimens.</title>
        <authorList>
            <person name="Ercibengoa M."/>
            <person name="Bell M."/>
            <person name="Marimon J.M."/>
            <person name="Humrighouse B."/>
            <person name="Klenk H.P."/>
            <person name="Potter G."/>
            <person name="Perez-Trallero E."/>
        </authorList>
    </citation>
    <scope>NUCLEOTIDE SEQUENCE [LARGE SCALE GENOMIC DNA]</scope>
    <source>
        <strain evidence="2 3">X1655</strain>
    </source>
</reference>
<dbReference type="EMBL" id="MUMY01000006">
    <property type="protein sequence ID" value="ONM49008.1"/>
    <property type="molecule type" value="Genomic_DNA"/>
</dbReference>
<dbReference type="STRING" id="1538463.B0T36_15810"/>
<keyword evidence="3" id="KW-1185">Reference proteome</keyword>
<organism evidence="2 3">
    <name type="scientific">Nocardia donostiensis</name>
    <dbReference type="NCBI Taxonomy" id="1538463"/>
    <lineage>
        <taxon>Bacteria</taxon>
        <taxon>Bacillati</taxon>
        <taxon>Actinomycetota</taxon>
        <taxon>Actinomycetes</taxon>
        <taxon>Mycobacteriales</taxon>
        <taxon>Nocardiaceae</taxon>
        <taxon>Nocardia</taxon>
    </lineage>
</organism>
<feature type="domain" description="Prolyl 4-hydroxylase alpha subunit Fe(2+) 2OG dioxygenase" evidence="1">
    <location>
        <begin position="158"/>
        <end position="230"/>
    </location>
</feature>
<dbReference type="Pfam" id="PF13640">
    <property type="entry name" value="2OG-FeII_Oxy_3"/>
    <property type="match status" value="1"/>
</dbReference>
<proteinExistence type="predicted"/>
<dbReference type="InterPro" id="IPR044862">
    <property type="entry name" value="Pro_4_hyd_alph_FE2OG_OXY"/>
</dbReference>
<protein>
    <recommendedName>
        <fullName evidence="1">Prolyl 4-hydroxylase alpha subunit Fe(2+) 2OG dioxygenase domain-containing protein</fullName>
    </recommendedName>
</protein>
<dbReference type="Gene3D" id="2.60.120.620">
    <property type="entry name" value="q2cbj1_9rhob like domain"/>
    <property type="match status" value="1"/>
</dbReference>
<dbReference type="AlphaFoldDB" id="A0A1W0BAP5"/>
<accession>A0A1W0BAP5</accession>
<evidence type="ECO:0000313" key="2">
    <source>
        <dbReference type="EMBL" id="ONM49008.1"/>
    </source>
</evidence>